<evidence type="ECO:0000259" key="2">
    <source>
        <dbReference type="Pfam" id="PF25545"/>
    </source>
</evidence>
<dbReference type="OrthoDB" id="4136440at2759"/>
<comment type="caution">
    <text evidence="3">The sequence shown here is derived from an EMBL/GenBank/DDBJ whole genome shotgun (WGS) entry which is preliminary data.</text>
</comment>
<feature type="compositionally biased region" description="Basic and acidic residues" evidence="1">
    <location>
        <begin position="493"/>
        <end position="503"/>
    </location>
</feature>
<keyword evidence="4" id="KW-1185">Reference proteome</keyword>
<dbReference type="eggNOG" id="ENOG502R9SQ">
    <property type="taxonomic scope" value="Eukaryota"/>
</dbReference>
<dbReference type="GeneID" id="19191676"/>
<gene>
    <name evidence="3" type="ORF">A1O5_06970</name>
</gene>
<proteinExistence type="predicted"/>
<name>W9WP03_9EURO</name>
<dbReference type="HOGENOM" id="CLU_030881_0_0_1"/>
<organism evidence="3 4">
    <name type="scientific">Cladophialophora psammophila CBS 110553</name>
    <dbReference type="NCBI Taxonomy" id="1182543"/>
    <lineage>
        <taxon>Eukaryota</taxon>
        <taxon>Fungi</taxon>
        <taxon>Dikarya</taxon>
        <taxon>Ascomycota</taxon>
        <taxon>Pezizomycotina</taxon>
        <taxon>Eurotiomycetes</taxon>
        <taxon>Chaetothyriomycetidae</taxon>
        <taxon>Chaetothyriales</taxon>
        <taxon>Herpotrichiellaceae</taxon>
        <taxon>Cladophialophora</taxon>
    </lineage>
</organism>
<dbReference type="AlphaFoldDB" id="W9WP03"/>
<feature type="region of interest" description="Disordered" evidence="1">
    <location>
        <begin position="472"/>
        <end position="527"/>
    </location>
</feature>
<reference evidence="3 4" key="1">
    <citation type="submission" date="2013-03" db="EMBL/GenBank/DDBJ databases">
        <title>The Genome Sequence of Cladophialophora psammophila CBS 110553.</title>
        <authorList>
            <consortium name="The Broad Institute Genomics Platform"/>
            <person name="Cuomo C."/>
            <person name="de Hoog S."/>
            <person name="Gorbushina A."/>
            <person name="Walker B."/>
            <person name="Young S.K."/>
            <person name="Zeng Q."/>
            <person name="Gargeya S."/>
            <person name="Fitzgerald M."/>
            <person name="Haas B."/>
            <person name="Abouelleil A."/>
            <person name="Allen A.W."/>
            <person name="Alvarado L."/>
            <person name="Arachchi H.M."/>
            <person name="Berlin A.M."/>
            <person name="Chapman S.B."/>
            <person name="Gainer-Dewar J."/>
            <person name="Goldberg J."/>
            <person name="Griggs A."/>
            <person name="Gujja S."/>
            <person name="Hansen M."/>
            <person name="Howarth C."/>
            <person name="Imamovic A."/>
            <person name="Ireland A."/>
            <person name="Larimer J."/>
            <person name="McCowan C."/>
            <person name="Murphy C."/>
            <person name="Pearson M."/>
            <person name="Poon T.W."/>
            <person name="Priest M."/>
            <person name="Roberts A."/>
            <person name="Saif S."/>
            <person name="Shea T."/>
            <person name="Sisk P."/>
            <person name="Sykes S."/>
            <person name="Wortman J."/>
            <person name="Nusbaum C."/>
            <person name="Birren B."/>
        </authorList>
    </citation>
    <scope>NUCLEOTIDE SEQUENCE [LARGE SCALE GENOMIC DNA]</scope>
    <source>
        <strain evidence="3 4">CBS 110553</strain>
    </source>
</reference>
<feature type="compositionally biased region" description="Polar residues" evidence="1">
    <location>
        <begin position="505"/>
        <end position="527"/>
    </location>
</feature>
<dbReference type="Proteomes" id="UP000019471">
    <property type="component" value="Unassembled WGS sequence"/>
</dbReference>
<dbReference type="Pfam" id="PF25545">
    <property type="entry name" value="DUF7924"/>
    <property type="match status" value="1"/>
</dbReference>
<dbReference type="EMBL" id="AMGX01000010">
    <property type="protein sequence ID" value="EXJ69897.1"/>
    <property type="molecule type" value="Genomic_DNA"/>
</dbReference>
<evidence type="ECO:0000313" key="3">
    <source>
        <dbReference type="EMBL" id="EXJ69897.1"/>
    </source>
</evidence>
<dbReference type="InterPro" id="IPR057684">
    <property type="entry name" value="DUF7924"/>
</dbReference>
<dbReference type="RefSeq" id="XP_007745749.1">
    <property type="nucleotide sequence ID" value="XM_007747559.1"/>
</dbReference>
<protein>
    <recommendedName>
        <fullName evidence="2">DUF7924 domain-containing protein</fullName>
    </recommendedName>
</protein>
<evidence type="ECO:0000256" key="1">
    <source>
        <dbReference type="SAM" id="MobiDB-lite"/>
    </source>
</evidence>
<feature type="domain" description="DUF7924" evidence="2">
    <location>
        <begin position="128"/>
        <end position="310"/>
    </location>
</feature>
<dbReference type="PANTHER" id="PTHR42470">
    <property type="entry name" value="VAST DOMAIN-CONTAINING PROTEIN"/>
    <property type="match status" value="1"/>
</dbReference>
<sequence length="602" mass="66470">MSSTSGSSNSSPSSGGLPPASYDGSHLPWCTFRQEVLAPHKIHILDSPPKDRIPTAFLQIVETASQDTSHFDIQKNCFWNQVTTGRGFGPSPIFPPNLLPPMVNESHSRCMVPFFGSREALPERTINHPAPFYELSVPRPGLGCGFSAAAFTNKELAIMPQWLQATGTIVHFETGYIAPGASLYCPFLTFERAYGNKKQRVESANNQCAIAGAYCTRALQMLYTRARKDPNGSMTAPDQLPVSFSCTIDNSFALLNLHWIDLEQGQAYCMAPLCQFDLSKDVHFSKFLVWTQAIGDWGLSHVLPLIKEALGRLQEASNGTPTALCQPHYNTASTRLRLDTGPAIMKDELLISSLKTTFENIPWRFEDEGFSGVSSSTASWGSPMMSDYTFSKVNYPTVQPPRSNISAPNSSIVARKRVGGLDLSRSPVTPPPAYLQNPDLLWQKRFNHAMEEIRQLQNQMQAFKREIEDCKRPLLDEKARPSPTTSPSLEARPSNEEDTRETTDPESTTPKVQSPPLSLTSNKPSPSETILSMGGSAIWKCAAIVLSGHFLASFIPNMTIRLITYGCITNACLLACLTPKFTLIGMSTSATKFPTFAIWRWR</sequence>
<dbReference type="PANTHER" id="PTHR42470:SF1">
    <property type="entry name" value="VAST DOMAIN-CONTAINING PROTEIN"/>
    <property type="match status" value="1"/>
</dbReference>
<accession>W9WP03</accession>
<evidence type="ECO:0000313" key="4">
    <source>
        <dbReference type="Proteomes" id="UP000019471"/>
    </source>
</evidence>